<dbReference type="GO" id="GO:0016020">
    <property type="term" value="C:membrane"/>
    <property type="evidence" value="ECO:0007669"/>
    <property type="project" value="UniProtKB-SubCell"/>
</dbReference>
<feature type="compositionally biased region" description="Basic and acidic residues" evidence="10">
    <location>
        <begin position="154"/>
        <end position="165"/>
    </location>
</feature>
<evidence type="ECO:0000256" key="3">
    <source>
        <dbReference type="ARBA" id="ARBA00022679"/>
    </source>
</evidence>
<evidence type="ECO:0008006" key="14">
    <source>
        <dbReference type="Google" id="ProtNLM"/>
    </source>
</evidence>
<evidence type="ECO:0000256" key="5">
    <source>
        <dbReference type="ARBA" id="ARBA00022832"/>
    </source>
</evidence>
<evidence type="ECO:0000256" key="8">
    <source>
        <dbReference type="ARBA" id="ARBA00023136"/>
    </source>
</evidence>
<accession>A0A1E3PXA1</accession>
<keyword evidence="2" id="KW-0444">Lipid biosynthesis</keyword>
<dbReference type="GO" id="GO:0009922">
    <property type="term" value="F:fatty acid elongase activity"/>
    <property type="evidence" value="ECO:0007669"/>
    <property type="project" value="InterPro"/>
</dbReference>
<evidence type="ECO:0000256" key="4">
    <source>
        <dbReference type="ARBA" id="ARBA00022692"/>
    </source>
</evidence>
<keyword evidence="4 11" id="KW-0812">Transmembrane</keyword>
<proteinExistence type="predicted"/>
<evidence type="ECO:0000256" key="6">
    <source>
        <dbReference type="ARBA" id="ARBA00022989"/>
    </source>
</evidence>
<keyword evidence="13" id="KW-1185">Reference proteome</keyword>
<dbReference type="Proteomes" id="UP000094385">
    <property type="component" value="Unassembled WGS sequence"/>
</dbReference>
<sequence>MTASYSANSLFWLLPTDAERRYAYHLSKFYEYIDILLVLANGGQVALHFGFHHLTTPVLTYVRVLKHYEGWELFATLNALHHVLMYSYFGGISAFRPILKWTGTLQLVMGILAEIRMIWVKLADGEVVWPNMIASLLLTCYMMLFVREIKMEGAEKPDGKNKEDSSGSAVPRSPSAEGLKVD</sequence>
<keyword evidence="9" id="KW-0275">Fatty acid biosynthesis</keyword>
<keyword evidence="6 11" id="KW-1133">Transmembrane helix</keyword>
<keyword evidence="7" id="KW-0443">Lipid metabolism</keyword>
<reference evidence="12 13" key="1">
    <citation type="journal article" date="2016" name="Proc. Natl. Acad. Sci. U.S.A.">
        <title>Comparative genomics of biotechnologically important yeasts.</title>
        <authorList>
            <person name="Riley R."/>
            <person name="Haridas S."/>
            <person name="Wolfe K.H."/>
            <person name="Lopes M.R."/>
            <person name="Hittinger C.T."/>
            <person name="Goeker M."/>
            <person name="Salamov A.A."/>
            <person name="Wisecaver J.H."/>
            <person name="Long T.M."/>
            <person name="Calvey C.H."/>
            <person name="Aerts A.L."/>
            <person name="Barry K.W."/>
            <person name="Choi C."/>
            <person name="Clum A."/>
            <person name="Coughlan A.Y."/>
            <person name="Deshpande S."/>
            <person name="Douglass A.P."/>
            <person name="Hanson S.J."/>
            <person name="Klenk H.-P."/>
            <person name="LaButti K.M."/>
            <person name="Lapidus A."/>
            <person name="Lindquist E.A."/>
            <person name="Lipzen A.M."/>
            <person name="Meier-Kolthoff J.P."/>
            <person name="Ohm R.A."/>
            <person name="Otillar R.P."/>
            <person name="Pangilinan J.L."/>
            <person name="Peng Y."/>
            <person name="Rokas A."/>
            <person name="Rosa C.A."/>
            <person name="Scheuner C."/>
            <person name="Sibirny A.A."/>
            <person name="Slot J.C."/>
            <person name="Stielow J.B."/>
            <person name="Sun H."/>
            <person name="Kurtzman C.P."/>
            <person name="Blackwell M."/>
            <person name="Grigoriev I.V."/>
            <person name="Jeffries T.W."/>
        </authorList>
    </citation>
    <scope>NUCLEOTIDE SEQUENCE [LARGE SCALE GENOMIC DNA]</scope>
    <source>
        <strain evidence="12 13">NRRL Y-11557</strain>
    </source>
</reference>
<evidence type="ECO:0000256" key="9">
    <source>
        <dbReference type="ARBA" id="ARBA00023160"/>
    </source>
</evidence>
<feature type="transmembrane region" description="Helical" evidence="11">
    <location>
        <begin position="128"/>
        <end position="146"/>
    </location>
</feature>
<protein>
    <recommendedName>
        <fullName evidence="14">Very-long-chain 3-oxoacyl-CoA synthase</fullName>
    </recommendedName>
</protein>
<keyword evidence="5" id="KW-0276">Fatty acid metabolism</keyword>
<comment type="subcellular location">
    <subcellularLocation>
        <location evidence="1">Membrane</location>
        <topology evidence="1">Multi-pass membrane protein</topology>
    </subcellularLocation>
</comment>
<evidence type="ECO:0000313" key="12">
    <source>
        <dbReference type="EMBL" id="ODQ69940.1"/>
    </source>
</evidence>
<evidence type="ECO:0000256" key="11">
    <source>
        <dbReference type="SAM" id="Phobius"/>
    </source>
</evidence>
<dbReference type="Pfam" id="PF01151">
    <property type="entry name" value="ELO"/>
    <property type="match status" value="1"/>
</dbReference>
<feature type="transmembrane region" description="Helical" evidence="11">
    <location>
        <begin position="29"/>
        <end position="51"/>
    </location>
</feature>
<keyword evidence="3" id="KW-0808">Transferase</keyword>
<dbReference type="EMBL" id="KV454302">
    <property type="protein sequence ID" value="ODQ69940.1"/>
    <property type="molecule type" value="Genomic_DNA"/>
</dbReference>
<evidence type="ECO:0000256" key="2">
    <source>
        <dbReference type="ARBA" id="ARBA00022516"/>
    </source>
</evidence>
<evidence type="ECO:0000256" key="1">
    <source>
        <dbReference type="ARBA" id="ARBA00004141"/>
    </source>
</evidence>
<feature type="transmembrane region" description="Helical" evidence="11">
    <location>
        <begin position="101"/>
        <end position="122"/>
    </location>
</feature>
<keyword evidence="8 11" id="KW-0472">Membrane</keyword>
<feature type="region of interest" description="Disordered" evidence="10">
    <location>
        <begin position="154"/>
        <end position="182"/>
    </location>
</feature>
<dbReference type="InterPro" id="IPR002076">
    <property type="entry name" value="ELO_fam"/>
</dbReference>
<evidence type="ECO:0000313" key="13">
    <source>
        <dbReference type="Proteomes" id="UP000094385"/>
    </source>
</evidence>
<gene>
    <name evidence="12" type="ORF">LIPSTDRAFT_75589</name>
</gene>
<evidence type="ECO:0000256" key="10">
    <source>
        <dbReference type="SAM" id="MobiDB-lite"/>
    </source>
</evidence>
<organism evidence="12 13">
    <name type="scientific">Lipomyces starkeyi NRRL Y-11557</name>
    <dbReference type="NCBI Taxonomy" id="675824"/>
    <lineage>
        <taxon>Eukaryota</taxon>
        <taxon>Fungi</taxon>
        <taxon>Dikarya</taxon>
        <taxon>Ascomycota</taxon>
        <taxon>Saccharomycotina</taxon>
        <taxon>Lipomycetes</taxon>
        <taxon>Lipomycetales</taxon>
        <taxon>Lipomycetaceae</taxon>
        <taxon>Lipomyces</taxon>
    </lineage>
</organism>
<dbReference type="GO" id="GO:0006633">
    <property type="term" value="P:fatty acid biosynthetic process"/>
    <property type="evidence" value="ECO:0007669"/>
    <property type="project" value="UniProtKB-KW"/>
</dbReference>
<evidence type="ECO:0000256" key="7">
    <source>
        <dbReference type="ARBA" id="ARBA00023098"/>
    </source>
</evidence>
<name>A0A1E3PXA1_LIPST</name>
<dbReference type="OrthoDB" id="434092at2759"/>
<dbReference type="AlphaFoldDB" id="A0A1E3PXA1"/>